<comment type="caution">
    <text evidence="6">The sequence shown here is derived from an EMBL/GenBank/DDBJ whole genome shotgun (WGS) entry which is preliminary data.</text>
</comment>
<name>A0A505DJS2_9ACTN</name>
<dbReference type="SMART" id="SM00346">
    <property type="entry name" value="HTH_ICLR"/>
    <property type="match status" value="1"/>
</dbReference>
<evidence type="ECO:0000256" key="1">
    <source>
        <dbReference type="ARBA" id="ARBA00023015"/>
    </source>
</evidence>
<dbReference type="Pfam" id="PF01614">
    <property type="entry name" value="IclR_C"/>
    <property type="match status" value="1"/>
</dbReference>
<evidence type="ECO:0000313" key="6">
    <source>
        <dbReference type="EMBL" id="TPQ21358.1"/>
    </source>
</evidence>
<keyword evidence="7" id="KW-1185">Reference proteome</keyword>
<dbReference type="GO" id="GO:0045892">
    <property type="term" value="P:negative regulation of DNA-templated transcription"/>
    <property type="evidence" value="ECO:0007669"/>
    <property type="project" value="TreeGrafter"/>
</dbReference>
<keyword evidence="2" id="KW-0238">DNA-binding</keyword>
<evidence type="ECO:0000259" key="4">
    <source>
        <dbReference type="PROSITE" id="PS51077"/>
    </source>
</evidence>
<feature type="domain" description="HTH iclR-type" evidence="4">
    <location>
        <begin position="10"/>
        <end position="73"/>
    </location>
</feature>
<dbReference type="Proteomes" id="UP000317378">
    <property type="component" value="Unassembled WGS sequence"/>
</dbReference>
<dbReference type="Gene3D" id="1.10.10.10">
    <property type="entry name" value="Winged helix-like DNA-binding domain superfamily/Winged helix DNA-binding domain"/>
    <property type="match status" value="1"/>
</dbReference>
<evidence type="ECO:0000313" key="7">
    <source>
        <dbReference type="Proteomes" id="UP000317378"/>
    </source>
</evidence>
<dbReference type="InterPro" id="IPR014757">
    <property type="entry name" value="Tscrpt_reg_IclR_C"/>
</dbReference>
<proteinExistence type="predicted"/>
<reference evidence="6 7" key="1">
    <citation type="submission" date="2019-06" db="EMBL/GenBank/DDBJ databases">
        <title>Streptomyces sporangiiformans sp. nov., a novel actinomycete isolated from soil in Mount Song.</title>
        <authorList>
            <person name="Han L."/>
        </authorList>
    </citation>
    <scope>NUCLEOTIDE SEQUENCE [LARGE SCALE GENOMIC DNA]</scope>
    <source>
        <strain evidence="6 7">NEAU-SSA 1</strain>
    </source>
</reference>
<dbReference type="Gene3D" id="3.30.450.40">
    <property type="match status" value="1"/>
</dbReference>
<dbReference type="InterPro" id="IPR029016">
    <property type="entry name" value="GAF-like_dom_sf"/>
</dbReference>
<dbReference type="SUPFAM" id="SSF46785">
    <property type="entry name" value="Winged helix' DNA-binding domain"/>
    <property type="match status" value="1"/>
</dbReference>
<dbReference type="PROSITE" id="PS51078">
    <property type="entry name" value="ICLR_ED"/>
    <property type="match status" value="1"/>
</dbReference>
<dbReference type="AlphaFoldDB" id="A0A505DJS2"/>
<feature type="domain" description="IclR-ED" evidence="5">
    <location>
        <begin position="74"/>
        <end position="261"/>
    </location>
</feature>
<dbReference type="GO" id="GO:0003677">
    <property type="term" value="F:DNA binding"/>
    <property type="evidence" value="ECO:0007669"/>
    <property type="project" value="UniProtKB-KW"/>
</dbReference>
<dbReference type="InterPro" id="IPR036388">
    <property type="entry name" value="WH-like_DNA-bd_sf"/>
</dbReference>
<accession>A0A505DJS2</accession>
<dbReference type="PANTHER" id="PTHR30136:SF24">
    <property type="entry name" value="HTH-TYPE TRANSCRIPTIONAL REPRESSOR ALLR"/>
    <property type="match status" value="1"/>
</dbReference>
<dbReference type="PANTHER" id="PTHR30136">
    <property type="entry name" value="HELIX-TURN-HELIX TRANSCRIPTIONAL REGULATOR, ICLR FAMILY"/>
    <property type="match status" value="1"/>
</dbReference>
<evidence type="ECO:0000259" key="5">
    <source>
        <dbReference type="PROSITE" id="PS51078"/>
    </source>
</evidence>
<dbReference type="InterPro" id="IPR050707">
    <property type="entry name" value="HTH_MetabolicPath_Reg"/>
</dbReference>
<dbReference type="GO" id="GO:0003700">
    <property type="term" value="F:DNA-binding transcription factor activity"/>
    <property type="evidence" value="ECO:0007669"/>
    <property type="project" value="TreeGrafter"/>
</dbReference>
<keyword evidence="1" id="KW-0805">Transcription regulation</keyword>
<dbReference type="PROSITE" id="PS51077">
    <property type="entry name" value="HTH_ICLR"/>
    <property type="match status" value="1"/>
</dbReference>
<dbReference type="InterPro" id="IPR005471">
    <property type="entry name" value="Tscrpt_reg_IclR_N"/>
</dbReference>
<gene>
    <name evidence="6" type="ORF">FGD71_015530</name>
</gene>
<dbReference type="Pfam" id="PF09339">
    <property type="entry name" value="HTH_IclR"/>
    <property type="match status" value="1"/>
</dbReference>
<dbReference type="InterPro" id="IPR036390">
    <property type="entry name" value="WH_DNA-bd_sf"/>
</dbReference>
<dbReference type="EMBL" id="VCHX02000119">
    <property type="protein sequence ID" value="TPQ21358.1"/>
    <property type="molecule type" value="Genomic_DNA"/>
</dbReference>
<keyword evidence="3" id="KW-0804">Transcription</keyword>
<organism evidence="6 7">
    <name type="scientific">Streptomyces sporangiiformans</name>
    <dbReference type="NCBI Taxonomy" id="2315329"/>
    <lineage>
        <taxon>Bacteria</taxon>
        <taxon>Bacillati</taxon>
        <taxon>Actinomycetota</taxon>
        <taxon>Actinomycetes</taxon>
        <taxon>Kitasatosporales</taxon>
        <taxon>Streptomycetaceae</taxon>
        <taxon>Streptomyces</taxon>
    </lineage>
</organism>
<evidence type="ECO:0000256" key="3">
    <source>
        <dbReference type="ARBA" id="ARBA00023163"/>
    </source>
</evidence>
<protein>
    <submittedName>
        <fullName evidence="6">IclR family transcriptional regulator</fullName>
    </submittedName>
</protein>
<evidence type="ECO:0000256" key="2">
    <source>
        <dbReference type="ARBA" id="ARBA00023125"/>
    </source>
</evidence>
<dbReference type="SUPFAM" id="SSF55781">
    <property type="entry name" value="GAF domain-like"/>
    <property type="match status" value="1"/>
</dbReference>
<dbReference type="OrthoDB" id="60629at2"/>
<sequence length="261" mass="27666">MCPAERNIPDSGVARVAAVLGAFDALHAELRVSEIARRAGLPKSTTSRLVRDLVGYGFLERDENDGALLHMGTRLFEYGELASRHRNLRAIALPYMADLREATRQTVHLAVLDGTEVVYVEILRSKDAPRMGSRVGGRLPAHAAAVGKVLLAFGEAETVDAVCAHGLAPVGPRTITAPGLFLRELERIRGAGVAYENEETGPGVGCVATAILGADSRPVAAMSISGWSGRLNLRRVAPAVRTAGLAVSRELRGPSPSMSES</sequence>